<dbReference type="PANTHER" id="PTHR46018:SF2">
    <property type="entry name" value="ZINC PHOSPHODIESTERASE ELAC PROTEIN 1"/>
    <property type="match status" value="1"/>
</dbReference>
<dbReference type="SUPFAM" id="SSF56281">
    <property type="entry name" value="Metallo-hydrolase/oxidoreductase"/>
    <property type="match status" value="1"/>
</dbReference>
<dbReference type="InterPro" id="IPR001279">
    <property type="entry name" value="Metallo-B-lactamas"/>
</dbReference>
<dbReference type="Pfam" id="PF12706">
    <property type="entry name" value="Lactamase_B_2"/>
    <property type="match status" value="1"/>
</dbReference>
<dbReference type="STRING" id="525897.Dbac_1094"/>
<keyword evidence="4" id="KW-1185">Reference proteome</keyword>
<protein>
    <submittedName>
        <fullName evidence="3">Beta-lactamase domain protein</fullName>
    </submittedName>
</protein>
<dbReference type="HOGENOM" id="CLU_697799_0_0_7"/>
<evidence type="ECO:0000256" key="1">
    <source>
        <dbReference type="ARBA" id="ARBA00022801"/>
    </source>
</evidence>
<feature type="domain" description="Metallo-beta-lactamase" evidence="2">
    <location>
        <begin position="105"/>
        <end position="315"/>
    </location>
</feature>
<reference evidence="3 4" key="1">
    <citation type="journal article" date="2009" name="Stand. Genomic Sci.">
        <title>Complete genome sequence of Desulfomicrobium baculatum type strain (X).</title>
        <authorList>
            <person name="Copeland A."/>
            <person name="Spring S."/>
            <person name="Goker M."/>
            <person name="Schneider S."/>
            <person name="Lapidus A."/>
            <person name="Del Rio T.G."/>
            <person name="Tice H."/>
            <person name="Cheng J.F."/>
            <person name="Chen F."/>
            <person name="Nolan M."/>
            <person name="Bruce D."/>
            <person name="Goodwin L."/>
            <person name="Pitluck S."/>
            <person name="Ivanova N."/>
            <person name="Mavrommatis K."/>
            <person name="Ovchinnikova G."/>
            <person name="Pati A."/>
            <person name="Chen A."/>
            <person name="Palaniappan K."/>
            <person name="Land M."/>
            <person name="Hauser L."/>
            <person name="Chang Y.J."/>
            <person name="Jeffries C.C."/>
            <person name="Meincke L."/>
            <person name="Sims D."/>
            <person name="Brettin T."/>
            <person name="Detter J.C."/>
            <person name="Han C."/>
            <person name="Chain P."/>
            <person name="Bristow J."/>
            <person name="Eisen J.A."/>
            <person name="Markowitz V."/>
            <person name="Hugenholtz P."/>
            <person name="Kyrpides N.C."/>
            <person name="Klenk H.P."/>
            <person name="Lucas S."/>
        </authorList>
    </citation>
    <scope>NUCLEOTIDE SEQUENCE [LARGE SCALE GENOMIC DNA]</scope>
    <source>
        <strain evidence="4">DSM 4028 / VKM B-1378 / X</strain>
    </source>
</reference>
<organism evidence="3 4">
    <name type="scientific">Desulfomicrobium baculatum (strain DSM 4028 / VKM B-1378 / X)</name>
    <name type="common">Desulfovibrio baculatus</name>
    <dbReference type="NCBI Taxonomy" id="525897"/>
    <lineage>
        <taxon>Bacteria</taxon>
        <taxon>Pseudomonadati</taxon>
        <taxon>Thermodesulfobacteriota</taxon>
        <taxon>Desulfovibrionia</taxon>
        <taxon>Desulfovibrionales</taxon>
        <taxon>Desulfomicrobiaceae</taxon>
        <taxon>Desulfomicrobium</taxon>
    </lineage>
</organism>
<dbReference type="PANTHER" id="PTHR46018">
    <property type="entry name" value="ZINC PHOSPHODIESTERASE ELAC PROTEIN 1"/>
    <property type="match status" value="1"/>
</dbReference>
<keyword evidence="1" id="KW-0378">Hydrolase</keyword>
<dbReference type="EMBL" id="CP001629">
    <property type="protein sequence ID" value="ACU89201.1"/>
    <property type="molecule type" value="Genomic_DNA"/>
</dbReference>
<dbReference type="InterPro" id="IPR044094">
    <property type="entry name" value="AtsA-like_MBL-fold"/>
</dbReference>
<dbReference type="NCBIfam" id="NF041257">
    <property type="entry name" value="GntH_guanitoxin"/>
    <property type="match status" value="1"/>
</dbReference>
<evidence type="ECO:0000313" key="4">
    <source>
        <dbReference type="Proteomes" id="UP000002216"/>
    </source>
</evidence>
<accession>C7LQX2</accession>
<gene>
    <name evidence="3" type="ordered locus">Dbac_1094</name>
</gene>
<proteinExistence type="predicted"/>
<dbReference type="CDD" id="cd07719">
    <property type="entry name" value="arylsulfatase_AtsA-like_MBL-fold"/>
    <property type="match status" value="1"/>
</dbReference>
<dbReference type="Gene3D" id="3.60.15.10">
    <property type="entry name" value="Ribonuclease Z/Hydroxyacylglutathione hydrolase-like"/>
    <property type="match status" value="1"/>
</dbReference>
<dbReference type="AlphaFoldDB" id="C7LQX2"/>
<dbReference type="InterPro" id="IPR036866">
    <property type="entry name" value="RibonucZ/Hydroxyglut_hydro"/>
</dbReference>
<dbReference type="Proteomes" id="UP000002216">
    <property type="component" value="Chromosome"/>
</dbReference>
<dbReference type="SMART" id="SM00849">
    <property type="entry name" value="Lactamase_B"/>
    <property type="match status" value="1"/>
</dbReference>
<name>C7LQX2_DESBD</name>
<sequence length="395" mass="42506">MRKSARILWNLLVVISLFLIPAYASKTAEPLVSASGEPHMLAIIDALTKLAYEGGTMPLTTTPVVGKPERQYQSVFMPGTETLDAGEMRVTILGSGDPFVKKGQSSASVLIEVGNAERDFFFFDLGSGSLANFNGLKLPVTATTKVFLTHLHADHVGDMPTLVWSLAKAGRSVPVEVWGPSGATRELGTLAYAEHLLAAHAWDTASLSEHPSGRSGARMIATEFPHDTPTVVYERNGVTISSFPVKHILPGPVGYRIDYQGRSVVFTGDTMPTETTLEACKGGVDLLIHESFPSASVFAKKANIPLEQAEIVVNHSHTSPVTAAKVFKEAGARMSAIWHLVVDHDTVGPAYQEIRSQFDGPVTIAQDLTVFNITQQAVVTRQAIIDPVAWPVLGK</sequence>
<dbReference type="KEGG" id="dba:Dbac_1094"/>
<dbReference type="eggNOG" id="COG1234">
    <property type="taxonomic scope" value="Bacteria"/>
</dbReference>
<evidence type="ECO:0000313" key="3">
    <source>
        <dbReference type="EMBL" id="ACU89201.1"/>
    </source>
</evidence>
<dbReference type="GO" id="GO:0042781">
    <property type="term" value="F:3'-tRNA processing endoribonuclease activity"/>
    <property type="evidence" value="ECO:0007669"/>
    <property type="project" value="TreeGrafter"/>
</dbReference>
<evidence type="ECO:0000259" key="2">
    <source>
        <dbReference type="SMART" id="SM00849"/>
    </source>
</evidence>